<proteinExistence type="predicted"/>
<dbReference type="KEGG" id="vg:80539664"/>
<dbReference type="Proteomes" id="UP000830449">
    <property type="component" value="Segment"/>
</dbReference>
<reference evidence="1" key="2">
    <citation type="submission" date="2021-01" db="EMBL/GenBank/DDBJ databases">
        <authorList>
            <person name="Luo D."/>
            <person name="Zhou Z."/>
            <person name="Ge X."/>
            <person name="Shi Z."/>
            <person name="Bourhy H."/>
            <person name="Marc G."/>
            <person name="Dacheux L."/>
        </authorList>
    </citation>
    <scope>NUCLEOTIDE SEQUENCE</scope>
    <source>
        <strain evidence="1">0408RCA</strain>
    </source>
</reference>
<evidence type="ECO:0000313" key="2">
    <source>
        <dbReference type="Proteomes" id="UP000830449"/>
    </source>
</evidence>
<evidence type="ECO:0000313" key="1">
    <source>
        <dbReference type="EMBL" id="UAU42854.1"/>
    </source>
</evidence>
<organism evidence="1 2">
    <name type="scientific">Sandjimba virus</name>
    <dbReference type="NCBI Taxonomy" id="380432"/>
    <lineage>
        <taxon>Viruses</taxon>
        <taxon>Riboviria</taxon>
        <taxon>Orthornavirae</taxon>
        <taxon>Negarnaviricota</taxon>
        <taxon>Haploviricotina</taxon>
        <taxon>Monjiviricetes</taxon>
        <taxon>Mononegavirales</taxon>
        <taxon>Rhabdoviridae</taxon>
        <taxon>Alpharhabdovirinae</taxon>
        <taxon>Sunrhavirus</taxon>
        <taxon>Sunrhavirus sandjimba</taxon>
    </lineage>
</organism>
<dbReference type="EMBL" id="MW491754">
    <property type="protein sequence ID" value="UAU42854.1"/>
    <property type="molecule type" value="Viral_cRNA"/>
</dbReference>
<protein>
    <submittedName>
        <fullName evidence="1">Matrix</fullName>
    </submittedName>
</protein>
<dbReference type="GeneID" id="80539664"/>
<reference evidence="1" key="1">
    <citation type="journal article" date="2021" name="Viruses">
        <title>Genome Characterization of Bird-Related Rhabdoviruses Circulating in Africa.</title>
        <authorList>
            <person name="Luo D.-S."/>
            <person name="Zhou Z.-J."/>
            <person name="Ge X.-Y."/>
            <person name="Bourhy H."/>
            <person name="Shi Z.-L."/>
            <person name="Grandadam M."/>
            <person name="Dacheux L."/>
        </authorList>
    </citation>
    <scope>NUCLEOTIDE SEQUENCE</scope>
    <source>
        <strain evidence="1">0408RCA</strain>
    </source>
</reference>
<gene>
    <name evidence="1" type="primary">M</name>
</gene>
<accession>A0AAE8XEM5</accession>
<name>A0AAE8XEM5_9RHAB</name>
<dbReference type="RefSeq" id="YP_010800991.1">
    <property type="nucleotide sequence ID" value="NC_076932.1"/>
</dbReference>
<sequence length="171" mass="19851">MNFLKRFGGSSDEDFIYNSVAIKSIIEKSVDLFIRFSIDIKDHGVGPLHRELILNELLKEYRGSSELEPLYWIALILTNGSWIKKKNETGYGFRGSFKVKVTTENFSIDRSYNYDRTFFMSVKSWTLMVNLEFTSRPTQGGFDPGNRIKKFMDEHNIQHPGINFSDKMILS</sequence>
<keyword evidence="2" id="KW-1185">Reference proteome</keyword>